<organism evidence="2 3">
    <name type="scientific">Leptotrombidium deliense</name>
    <dbReference type="NCBI Taxonomy" id="299467"/>
    <lineage>
        <taxon>Eukaryota</taxon>
        <taxon>Metazoa</taxon>
        <taxon>Ecdysozoa</taxon>
        <taxon>Arthropoda</taxon>
        <taxon>Chelicerata</taxon>
        <taxon>Arachnida</taxon>
        <taxon>Acari</taxon>
        <taxon>Acariformes</taxon>
        <taxon>Trombidiformes</taxon>
        <taxon>Prostigmata</taxon>
        <taxon>Anystina</taxon>
        <taxon>Parasitengona</taxon>
        <taxon>Trombiculoidea</taxon>
        <taxon>Trombiculidae</taxon>
        <taxon>Leptotrombidium</taxon>
    </lineage>
</organism>
<feature type="non-terminal residue" evidence="2">
    <location>
        <position position="255"/>
    </location>
</feature>
<accession>A0A443S9G5</accession>
<dbReference type="Proteomes" id="UP000288716">
    <property type="component" value="Unassembled WGS sequence"/>
</dbReference>
<reference evidence="2 3" key="1">
    <citation type="journal article" date="2018" name="Gigascience">
        <title>Genomes of trombidid mites reveal novel predicted allergens and laterally-transferred genes associated with secondary metabolism.</title>
        <authorList>
            <person name="Dong X."/>
            <person name="Chaisiri K."/>
            <person name="Xia D."/>
            <person name="Armstrong S.D."/>
            <person name="Fang Y."/>
            <person name="Donnelly M.J."/>
            <person name="Kadowaki T."/>
            <person name="McGarry J.W."/>
            <person name="Darby A.C."/>
            <person name="Makepeace B.L."/>
        </authorList>
    </citation>
    <scope>NUCLEOTIDE SEQUENCE [LARGE SCALE GENOMIC DNA]</scope>
    <source>
        <strain evidence="2">UoL-UT</strain>
    </source>
</reference>
<proteinExistence type="predicted"/>
<evidence type="ECO:0000313" key="3">
    <source>
        <dbReference type="Proteomes" id="UP000288716"/>
    </source>
</evidence>
<protein>
    <submittedName>
        <fullName evidence="2">Smoothelin-like protein 1</fullName>
    </submittedName>
</protein>
<evidence type="ECO:0000313" key="2">
    <source>
        <dbReference type="EMBL" id="RWS24198.1"/>
    </source>
</evidence>
<keyword evidence="3" id="KW-1185">Reference proteome</keyword>
<gene>
    <name evidence="2" type="ORF">B4U80_05748</name>
</gene>
<dbReference type="AlphaFoldDB" id="A0A443S9G5"/>
<feature type="region of interest" description="Disordered" evidence="1">
    <location>
        <begin position="180"/>
        <end position="202"/>
    </location>
</feature>
<comment type="caution">
    <text evidence="2">The sequence shown here is derived from an EMBL/GenBank/DDBJ whole genome shotgun (WGS) entry which is preliminary data.</text>
</comment>
<evidence type="ECO:0000256" key="1">
    <source>
        <dbReference type="SAM" id="MobiDB-lite"/>
    </source>
</evidence>
<dbReference type="EMBL" id="NCKV01005227">
    <property type="protein sequence ID" value="RWS24198.1"/>
    <property type="molecule type" value="Genomic_DNA"/>
</dbReference>
<sequence>MLLIVNLAARDEKMNRLVNTREDMLQKKAKEAAEHKQRTLDMYDKMAKSAPAGGHKVMNVGLLKNSFDESSAEAATHGAILQQNLVEQAIRDRIKDADERKKKILAAYDVAAKSGPAGSERMVNFESISKEEVRGYELQKPTGACTFGASGGIARVVKGGYNYGSRYEYFIFECKLQTAPDSKPGTPQSDKFAKGSPFEKANEENLDAMQRAIRDRQREAEENKRRTLAAYDAVARAGAGPKQIGVEELRRMAEQ</sequence>
<dbReference type="VEuPathDB" id="VectorBase:LDEU007842"/>
<name>A0A443S9G5_9ACAR</name>
<dbReference type="OrthoDB" id="6432409at2759"/>